<feature type="transmembrane region" description="Helical" evidence="7">
    <location>
        <begin position="107"/>
        <end position="126"/>
    </location>
</feature>
<accession>A0A198AA41</accession>
<dbReference type="EMBL" id="LYPB01000069">
    <property type="protein sequence ID" value="OAS17931.1"/>
    <property type="molecule type" value="Genomic_DNA"/>
</dbReference>
<evidence type="ECO:0000256" key="1">
    <source>
        <dbReference type="ARBA" id="ARBA00004651"/>
    </source>
</evidence>
<reference evidence="9 10" key="1">
    <citation type="submission" date="2016-05" db="EMBL/GenBank/DDBJ databases">
        <title>Paenibacillus sp. 1ZS3-15 nov., isolated from the rhizosphere soil.</title>
        <authorList>
            <person name="Zhang X.X."/>
            <person name="Zhang J."/>
        </authorList>
    </citation>
    <scope>NUCLEOTIDE SEQUENCE [LARGE SCALE GENOMIC DNA]</scope>
    <source>
        <strain evidence="9 10">1ZS3-15</strain>
    </source>
</reference>
<name>A0A198AA41_9BACL</name>
<evidence type="ECO:0000313" key="9">
    <source>
        <dbReference type="EMBL" id="OAS17931.1"/>
    </source>
</evidence>
<evidence type="ECO:0000256" key="2">
    <source>
        <dbReference type="ARBA" id="ARBA00022448"/>
    </source>
</evidence>
<feature type="transmembrane region" description="Helical" evidence="7">
    <location>
        <begin position="157"/>
        <end position="178"/>
    </location>
</feature>
<dbReference type="InterPro" id="IPR000515">
    <property type="entry name" value="MetI-like"/>
</dbReference>
<dbReference type="SUPFAM" id="SSF161098">
    <property type="entry name" value="MetI-like"/>
    <property type="match status" value="1"/>
</dbReference>
<dbReference type="CDD" id="cd06261">
    <property type="entry name" value="TM_PBP2"/>
    <property type="match status" value="1"/>
</dbReference>
<feature type="domain" description="ABC transmembrane type-1" evidence="8">
    <location>
        <begin position="68"/>
        <end position="283"/>
    </location>
</feature>
<comment type="subcellular location">
    <subcellularLocation>
        <location evidence="1 7">Cell membrane</location>
        <topology evidence="1 7">Multi-pass membrane protein</topology>
    </subcellularLocation>
</comment>
<dbReference type="PANTHER" id="PTHR30193:SF37">
    <property type="entry name" value="INNER MEMBRANE ABC TRANSPORTER PERMEASE PROTEIN YCJO"/>
    <property type="match status" value="1"/>
</dbReference>
<organism evidence="9 10">
    <name type="scientific">Paenibacillus oryzisoli</name>
    <dbReference type="NCBI Taxonomy" id="1850517"/>
    <lineage>
        <taxon>Bacteria</taxon>
        <taxon>Bacillati</taxon>
        <taxon>Bacillota</taxon>
        <taxon>Bacilli</taxon>
        <taxon>Bacillales</taxon>
        <taxon>Paenibacillaceae</taxon>
        <taxon>Paenibacillus</taxon>
    </lineage>
</organism>
<evidence type="ECO:0000256" key="7">
    <source>
        <dbReference type="RuleBase" id="RU363032"/>
    </source>
</evidence>
<proteinExistence type="inferred from homology"/>
<dbReference type="OrthoDB" id="42781at2"/>
<feature type="transmembrane region" description="Helical" evidence="7">
    <location>
        <begin position="12"/>
        <end position="31"/>
    </location>
</feature>
<feature type="transmembrane region" description="Helical" evidence="7">
    <location>
        <begin position="214"/>
        <end position="233"/>
    </location>
</feature>
<keyword evidence="2 7" id="KW-0813">Transport</keyword>
<dbReference type="AlphaFoldDB" id="A0A198AA41"/>
<keyword evidence="5 7" id="KW-1133">Transmembrane helix</keyword>
<dbReference type="InterPro" id="IPR035906">
    <property type="entry name" value="MetI-like_sf"/>
</dbReference>
<dbReference type="GO" id="GO:0055085">
    <property type="term" value="P:transmembrane transport"/>
    <property type="evidence" value="ECO:0007669"/>
    <property type="project" value="InterPro"/>
</dbReference>
<gene>
    <name evidence="9" type="ORF">A8708_28370</name>
</gene>
<dbReference type="PROSITE" id="PS50928">
    <property type="entry name" value="ABC_TM1"/>
    <property type="match status" value="1"/>
</dbReference>
<evidence type="ECO:0000256" key="3">
    <source>
        <dbReference type="ARBA" id="ARBA00022475"/>
    </source>
</evidence>
<evidence type="ECO:0000256" key="6">
    <source>
        <dbReference type="ARBA" id="ARBA00023136"/>
    </source>
</evidence>
<dbReference type="GO" id="GO:0005886">
    <property type="term" value="C:plasma membrane"/>
    <property type="evidence" value="ECO:0007669"/>
    <property type="project" value="UniProtKB-SubCell"/>
</dbReference>
<dbReference type="PANTHER" id="PTHR30193">
    <property type="entry name" value="ABC TRANSPORTER PERMEASE PROTEIN"/>
    <property type="match status" value="1"/>
</dbReference>
<evidence type="ECO:0000256" key="5">
    <source>
        <dbReference type="ARBA" id="ARBA00022989"/>
    </source>
</evidence>
<feature type="transmembrane region" description="Helical" evidence="7">
    <location>
        <begin position="72"/>
        <end position="95"/>
    </location>
</feature>
<evidence type="ECO:0000259" key="8">
    <source>
        <dbReference type="PROSITE" id="PS50928"/>
    </source>
</evidence>
<keyword evidence="10" id="KW-1185">Reference proteome</keyword>
<keyword evidence="6 7" id="KW-0472">Membrane</keyword>
<dbReference type="Gene3D" id="1.10.3720.10">
    <property type="entry name" value="MetI-like"/>
    <property type="match status" value="1"/>
</dbReference>
<comment type="caution">
    <text evidence="9">The sequence shown here is derived from an EMBL/GenBank/DDBJ whole genome shotgun (WGS) entry which is preliminary data.</text>
</comment>
<protein>
    <submittedName>
        <fullName evidence="9">ABC transporter permease</fullName>
    </submittedName>
</protein>
<dbReference type="Proteomes" id="UP000078454">
    <property type="component" value="Unassembled WGS sequence"/>
</dbReference>
<feature type="transmembrane region" description="Helical" evidence="7">
    <location>
        <begin position="267"/>
        <end position="288"/>
    </location>
</feature>
<sequence>MNKYYSTKMSIFIFSAPALILFSVFCVYPLLPEIWMSLNHHDGFRSLGFAGLDNYKAIFASSSFWTAHKNTYLIVGISVLLGLPLSLIFALFIDVQTPKLRRFFKTAAMLPAILSVTVVAEMWISFYEPTSGLFNSILRSLGLDAWTHSWLTEKNTVMPSIGLTFLWQYIGLNAILFYTGIKTIPKNYYEAALIDGASFAQVCLRITIPLLQDVTKYVLILSTLGSMAFYSQVRVMTAGGPGDLSRTVIYQMYYVAFETSEFGKGTAIAVVFILECLFISFLIQRFVAREKLEF</sequence>
<keyword evidence="4 7" id="KW-0812">Transmembrane</keyword>
<dbReference type="RefSeq" id="WP_068664996.1">
    <property type="nucleotide sequence ID" value="NZ_LYPB01000069.1"/>
</dbReference>
<keyword evidence="3" id="KW-1003">Cell membrane</keyword>
<evidence type="ECO:0000313" key="10">
    <source>
        <dbReference type="Proteomes" id="UP000078454"/>
    </source>
</evidence>
<dbReference type="STRING" id="1850517.A8708_28370"/>
<dbReference type="Pfam" id="PF00528">
    <property type="entry name" value="BPD_transp_1"/>
    <property type="match status" value="1"/>
</dbReference>
<evidence type="ECO:0000256" key="4">
    <source>
        <dbReference type="ARBA" id="ARBA00022692"/>
    </source>
</evidence>
<comment type="similarity">
    <text evidence="7">Belongs to the binding-protein-dependent transport system permease family.</text>
</comment>
<dbReference type="InterPro" id="IPR051393">
    <property type="entry name" value="ABC_transporter_permease"/>
</dbReference>